<dbReference type="HAMAP" id="MF_01401">
    <property type="entry name" value="MsrA"/>
    <property type="match status" value="1"/>
</dbReference>
<comment type="caution">
    <text evidence="6">The sequence shown here is derived from an EMBL/GenBank/DDBJ whole genome shotgun (WGS) entry which is preliminary data.</text>
</comment>
<sequence length="182" mass="20948">MNVEKAILAGGCFWCTEAVFERLEGVLSVRSGYTGGQIKNPAYREICTGRTGHAEAVEIAYDPEVISFRGLLEIFFATHDPTTLNRQGNDMGTQYRSGIFYLTEEQKLQAEAFIEMLEEERVFDDKIVTEVTEAGPFYEAEDYHQDYYAYHKEQPYCRVIIDPKINKLKTYYSHKLKKTNAI</sequence>
<dbReference type="InterPro" id="IPR002569">
    <property type="entry name" value="Met_Sox_Rdtase_MsrA_dom"/>
</dbReference>
<dbReference type="GO" id="GO:0008113">
    <property type="term" value="F:peptide-methionine (S)-S-oxide reductase activity"/>
    <property type="evidence" value="ECO:0007669"/>
    <property type="project" value="UniProtKB-UniRule"/>
</dbReference>
<dbReference type="GO" id="GO:0033744">
    <property type="term" value="F:L-methionine:thioredoxin-disulfide S-oxidoreductase activity"/>
    <property type="evidence" value="ECO:0007669"/>
    <property type="project" value="RHEA"/>
</dbReference>
<keyword evidence="7" id="KW-1185">Reference proteome</keyword>
<keyword evidence="1 4" id="KW-0560">Oxidoreductase</keyword>
<evidence type="ECO:0000256" key="3">
    <source>
        <dbReference type="ARBA" id="ARBA00048782"/>
    </source>
</evidence>
<evidence type="ECO:0000259" key="5">
    <source>
        <dbReference type="Pfam" id="PF01625"/>
    </source>
</evidence>
<dbReference type="OrthoDB" id="4174719at2"/>
<dbReference type="NCBIfam" id="TIGR00401">
    <property type="entry name" value="msrA"/>
    <property type="match status" value="1"/>
</dbReference>
<protein>
    <recommendedName>
        <fullName evidence="4">Peptide methionine sulfoxide reductase MsrA</fullName>
        <shortName evidence="4">Protein-methionine-S-oxide reductase</shortName>
        <ecNumber evidence="4">1.8.4.11</ecNumber>
    </recommendedName>
    <alternativeName>
        <fullName evidence="4">Peptide-methionine (S)-S-oxide reductase</fullName>
        <shortName evidence="4">Peptide Met(O) reductase</shortName>
    </alternativeName>
</protein>
<accession>A0A4S3M0B2</accession>
<evidence type="ECO:0000313" key="6">
    <source>
        <dbReference type="EMBL" id="THD67842.1"/>
    </source>
</evidence>
<dbReference type="Pfam" id="PF01625">
    <property type="entry name" value="PMSR"/>
    <property type="match status" value="1"/>
</dbReference>
<dbReference type="PANTHER" id="PTHR43774">
    <property type="entry name" value="PEPTIDE METHIONINE SULFOXIDE REDUCTASE"/>
    <property type="match status" value="1"/>
</dbReference>
<dbReference type="AlphaFoldDB" id="A0A4S3M0B2"/>
<gene>
    <name evidence="4 6" type="primary">msrA</name>
    <name evidence="6" type="ORF">E7Z59_09335</name>
</gene>
<dbReference type="PANTHER" id="PTHR43774:SF1">
    <property type="entry name" value="PEPTIDE METHIONINE SULFOXIDE REDUCTASE MSRA 2"/>
    <property type="match status" value="1"/>
</dbReference>
<comment type="catalytic activity">
    <reaction evidence="3 4">
        <text>[thioredoxin]-disulfide + L-methionine + H2O = L-methionine (S)-S-oxide + [thioredoxin]-dithiol</text>
        <dbReference type="Rhea" id="RHEA:19993"/>
        <dbReference type="Rhea" id="RHEA-COMP:10698"/>
        <dbReference type="Rhea" id="RHEA-COMP:10700"/>
        <dbReference type="ChEBI" id="CHEBI:15377"/>
        <dbReference type="ChEBI" id="CHEBI:29950"/>
        <dbReference type="ChEBI" id="CHEBI:50058"/>
        <dbReference type="ChEBI" id="CHEBI:57844"/>
        <dbReference type="ChEBI" id="CHEBI:58772"/>
        <dbReference type="EC" id="1.8.4.11"/>
    </reaction>
</comment>
<dbReference type="EC" id="1.8.4.11" evidence="4"/>
<evidence type="ECO:0000256" key="2">
    <source>
        <dbReference type="ARBA" id="ARBA00047806"/>
    </source>
</evidence>
<reference evidence="6 7" key="1">
    <citation type="submission" date="2019-04" db="EMBL/GenBank/DDBJ databases">
        <title>Draft genome sequence of Robertkochia marina CC-AMO-30D.</title>
        <authorList>
            <person name="Hameed A."/>
            <person name="Lin S.-Y."/>
            <person name="Shahina M."/>
            <person name="Lai W.-A."/>
            <person name="Young C.-C."/>
        </authorList>
    </citation>
    <scope>NUCLEOTIDE SEQUENCE [LARGE SCALE GENOMIC DNA]</scope>
    <source>
        <strain evidence="6 7">CC-AMO-30D</strain>
    </source>
</reference>
<comment type="function">
    <text evidence="4">Has an important function as a repair enzyme for proteins that have been inactivated by oxidation. Catalyzes the reversible oxidation-reduction of methionine sulfoxide in proteins to methionine.</text>
</comment>
<evidence type="ECO:0000313" key="7">
    <source>
        <dbReference type="Proteomes" id="UP000305939"/>
    </source>
</evidence>
<comment type="similarity">
    <text evidence="4">Belongs to the MsrA Met sulfoxide reductase family.</text>
</comment>
<feature type="domain" description="Peptide methionine sulphoxide reductase MsrA" evidence="5">
    <location>
        <begin position="5"/>
        <end position="157"/>
    </location>
</feature>
<evidence type="ECO:0000256" key="4">
    <source>
        <dbReference type="HAMAP-Rule" id="MF_01401"/>
    </source>
</evidence>
<feature type="active site" evidence="4">
    <location>
        <position position="12"/>
    </location>
</feature>
<comment type="catalytic activity">
    <reaction evidence="2 4">
        <text>L-methionyl-[protein] + [thioredoxin]-disulfide + H2O = L-methionyl-(S)-S-oxide-[protein] + [thioredoxin]-dithiol</text>
        <dbReference type="Rhea" id="RHEA:14217"/>
        <dbReference type="Rhea" id="RHEA-COMP:10698"/>
        <dbReference type="Rhea" id="RHEA-COMP:10700"/>
        <dbReference type="Rhea" id="RHEA-COMP:12313"/>
        <dbReference type="Rhea" id="RHEA-COMP:12315"/>
        <dbReference type="ChEBI" id="CHEBI:15377"/>
        <dbReference type="ChEBI" id="CHEBI:16044"/>
        <dbReference type="ChEBI" id="CHEBI:29950"/>
        <dbReference type="ChEBI" id="CHEBI:44120"/>
        <dbReference type="ChEBI" id="CHEBI:50058"/>
        <dbReference type="EC" id="1.8.4.11"/>
    </reaction>
</comment>
<evidence type="ECO:0000256" key="1">
    <source>
        <dbReference type="ARBA" id="ARBA00023002"/>
    </source>
</evidence>
<name>A0A4S3M0B2_9FLAO</name>
<proteinExistence type="inferred from homology"/>
<dbReference type="RefSeq" id="WP_136336047.1">
    <property type="nucleotide sequence ID" value="NZ_QXMP01000012.1"/>
</dbReference>
<dbReference type="SUPFAM" id="SSF55068">
    <property type="entry name" value="Peptide methionine sulfoxide reductase"/>
    <property type="match status" value="1"/>
</dbReference>
<dbReference type="Gene3D" id="3.30.1060.10">
    <property type="entry name" value="Peptide methionine sulphoxide reductase MsrA"/>
    <property type="match status" value="1"/>
</dbReference>
<dbReference type="Proteomes" id="UP000305939">
    <property type="component" value="Unassembled WGS sequence"/>
</dbReference>
<organism evidence="6 7">
    <name type="scientific">Robertkochia marina</name>
    <dbReference type="NCBI Taxonomy" id="1227945"/>
    <lineage>
        <taxon>Bacteria</taxon>
        <taxon>Pseudomonadati</taxon>
        <taxon>Bacteroidota</taxon>
        <taxon>Flavobacteriia</taxon>
        <taxon>Flavobacteriales</taxon>
        <taxon>Flavobacteriaceae</taxon>
        <taxon>Robertkochia</taxon>
    </lineage>
</organism>
<dbReference type="InterPro" id="IPR036509">
    <property type="entry name" value="Met_Sox_Rdtase_MsrA_sf"/>
</dbReference>
<dbReference type="EMBL" id="SSMC01000002">
    <property type="protein sequence ID" value="THD67842.1"/>
    <property type="molecule type" value="Genomic_DNA"/>
</dbReference>